<comment type="caution">
    <text evidence="2">The sequence shown here is derived from an EMBL/GenBank/DDBJ whole genome shotgun (WGS) entry which is preliminary data.</text>
</comment>
<keyword evidence="3" id="KW-1185">Reference proteome</keyword>
<dbReference type="Proteomes" id="UP001206925">
    <property type="component" value="Unassembled WGS sequence"/>
</dbReference>
<name>A0AAD5GUG9_AMBAR</name>
<evidence type="ECO:0000256" key="1">
    <source>
        <dbReference type="SAM" id="MobiDB-lite"/>
    </source>
</evidence>
<evidence type="ECO:0000313" key="2">
    <source>
        <dbReference type="EMBL" id="KAI7753699.1"/>
    </source>
</evidence>
<reference evidence="2" key="1">
    <citation type="submission" date="2022-06" db="EMBL/GenBank/DDBJ databases">
        <title>Uncovering the hologenomic basis of an extraordinary plant invasion.</title>
        <authorList>
            <person name="Bieker V.C."/>
            <person name="Martin M.D."/>
            <person name="Gilbert T."/>
            <person name="Hodgins K."/>
            <person name="Battlay P."/>
            <person name="Petersen B."/>
            <person name="Wilson J."/>
        </authorList>
    </citation>
    <scope>NUCLEOTIDE SEQUENCE</scope>
    <source>
        <strain evidence="2">AA19_3_7</strain>
        <tissue evidence="2">Leaf</tissue>
    </source>
</reference>
<dbReference type="PANTHER" id="PTHR37249:SF3">
    <property type="entry name" value="OS03G0206201 PROTEIN"/>
    <property type="match status" value="1"/>
</dbReference>
<feature type="region of interest" description="Disordered" evidence="1">
    <location>
        <begin position="33"/>
        <end position="66"/>
    </location>
</feature>
<sequence>MKVKENINADHYDQGNASNIDLLDYRPIDPVPSSKASIRHGPIQHDVPLVPYIPKPPPSATNDHGP</sequence>
<organism evidence="2 3">
    <name type="scientific">Ambrosia artemisiifolia</name>
    <name type="common">Common ragweed</name>
    <dbReference type="NCBI Taxonomy" id="4212"/>
    <lineage>
        <taxon>Eukaryota</taxon>
        <taxon>Viridiplantae</taxon>
        <taxon>Streptophyta</taxon>
        <taxon>Embryophyta</taxon>
        <taxon>Tracheophyta</taxon>
        <taxon>Spermatophyta</taxon>
        <taxon>Magnoliopsida</taxon>
        <taxon>eudicotyledons</taxon>
        <taxon>Gunneridae</taxon>
        <taxon>Pentapetalae</taxon>
        <taxon>asterids</taxon>
        <taxon>campanulids</taxon>
        <taxon>Asterales</taxon>
        <taxon>Asteraceae</taxon>
        <taxon>Asteroideae</taxon>
        <taxon>Heliantheae alliance</taxon>
        <taxon>Heliantheae</taxon>
        <taxon>Ambrosia</taxon>
    </lineage>
</organism>
<proteinExistence type="predicted"/>
<dbReference type="EMBL" id="JAMZMK010005318">
    <property type="protein sequence ID" value="KAI7753699.1"/>
    <property type="molecule type" value="Genomic_DNA"/>
</dbReference>
<dbReference type="AlphaFoldDB" id="A0AAD5GUG9"/>
<accession>A0AAD5GUG9</accession>
<evidence type="ECO:0000313" key="3">
    <source>
        <dbReference type="Proteomes" id="UP001206925"/>
    </source>
</evidence>
<gene>
    <name evidence="2" type="ORF">M8C21_025503</name>
</gene>
<dbReference type="PANTHER" id="PTHR37249">
    <property type="entry name" value="OS03G0206201 PROTEIN"/>
    <property type="match status" value="1"/>
</dbReference>
<protein>
    <submittedName>
        <fullName evidence="2">Uncharacterized protein</fullName>
    </submittedName>
</protein>